<dbReference type="PROSITE" id="PS51257">
    <property type="entry name" value="PROKAR_LIPOPROTEIN"/>
    <property type="match status" value="1"/>
</dbReference>
<feature type="compositionally biased region" description="Pro residues" evidence="1">
    <location>
        <begin position="353"/>
        <end position="366"/>
    </location>
</feature>
<dbReference type="EMBL" id="JAGIOC010000001">
    <property type="protein sequence ID" value="MBP2408931.1"/>
    <property type="molecule type" value="Genomic_DNA"/>
</dbReference>
<organism evidence="4 5">
    <name type="scientific">Brachybacterium fresconis</name>
    <dbReference type="NCBI Taxonomy" id="173363"/>
    <lineage>
        <taxon>Bacteria</taxon>
        <taxon>Bacillati</taxon>
        <taxon>Actinomycetota</taxon>
        <taxon>Actinomycetes</taxon>
        <taxon>Micrococcales</taxon>
        <taxon>Dermabacteraceae</taxon>
        <taxon>Brachybacterium</taxon>
    </lineage>
</organism>
<reference evidence="4 5" key="1">
    <citation type="submission" date="2021-03" db="EMBL/GenBank/DDBJ databases">
        <title>Sequencing the genomes of 1000 actinobacteria strains.</title>
        <authorList>
            <person name="Klenk H.-P."/>
        </authorList>
    </citation>
    <scope>NUCLEOTIDE SEQUENCE [LARGE SCALE GENOMIC DNA]</scope>
    <source>
        <strain evidence="4 5">DSM 14564</strain>
    </source>
</reference>
<protein>
    <recommendedName>
        <fullName evidence="3">LppM domain-containing protein</fullName>
    </recommendedName>
</protein>
<sequence length="366" mass="38332">MNTISARRRLIAVLVLPFVLLLSGCGRLSADFDIKDIDTIALSMDFGLDKNVLEKMGESFDSPDAMCEDLMGDANEDLLSAPVEAYEDGDIWGCRISGTSTRADFGSGLDLTEQDGEYHLILDLGSEGINQSDLDALGSLYGIDVSAFEFEISFTFPGKVIESQGGTVDGNTVTYTDVTEFSQGVDITAEADGFPWIVVIIIVVVVGFILLLAIAAVIFFVIRARRNKGGSAGPGAPGVNAPAAFGGAAGAASMSTGNAPPATPQGGQPWGPTTPPPAAPQGDQGQQGQPWNQPPQSGQQGQPWNQPPQPGQQGDQGQQWGQVSPPAAPQGDQGQPWNQPPQPGQEDGGSQPPQDPWSRPPQPPGQ</sequence>
<feature type="domain" description="LppM" evidence="3">
    <location>
        <begin position="27"/>
        <end position="190"/>
    </location>
</feature>
<feature type="region of interest" description="Disordered" evidence="1">
    <location>
        <begin position="247"/>
        <end position="366"/>
    </location>
</feature>
<evidence type="ECO:0000313" key="5">
    <source>
        <dbReference type="Proteomes" id="UP000698222"/>
    </source>
</evidence>
<feature type="compositionally biased region" description="Low complexity" evidence="1">
    <location>
        <begin position="311"/>
        <end position="322"/>
    </location>
</feature>
<dbReference type="InterPro" id="IPR053807">
    <property type="entry name" value="LppM"/>
</dbReference>
<accession>A0ABS4YJE5</accession>
<feature type="compositionally biased region" description="Low complexity" evidence="1">
    <location>
        <begin position="247"/>
        <end position="271"/>
    </location>
</feature>
<keyword evidence="2" id="KW-1133">Transmembrane helix</keyword>
<evidence type="ECO:0000313" key="4">
    <source>
        <dbReference type="EMBL" id="MBP2408931.1"/>
    </source>
</evidence>
<keyword evidence="2" id="KW-0812">Transmembrane</keyword>
<dbReference type="Proteomes" id="UP000698222">
    <property type="component" value="Unassembled WGS sequence"/>
</dbReference>
<dbReference type="Pfam" id="PF21946">
    <property type="entry name" value="LppM"/>
    <property type="match status" value="1"/>
</dbReference>
<keyword evidence="2" id="KW-0472">Membrane</keyword>
<name>A0ABS4YJE5_9MICO</name>
<evidence type="ECO:0000256" key="1">
    <source>
        <dbReference type="SAM" id="MobiDB-lite"/>
    </source>
</evidence>
<keyword evidence="5" id="KW-1185">Reference proteome</keyword>
<evidence type="ECO:0000256" key="2">
    <source>
        <dbReference type="SAM" id="Phobius"/>
    </source>
</evidence>
<dbReference type="RefSeq" id="WP_209890107.1">
    <property type="nucleotide sequence ID" value="NZ_BAAAJV010000005.1"/>
</dbReference>
<evidence type="ECO:0000259" key="3">
    <source>
        <dbReference type="Pfam" id="PF21946"/>
    </source>
</evidence>
<comment type="caution">
    <text evidence="4">The sequence shown here is derived from an EMBL/GenBank/DDBJ whole genome shotgun (WGS) entry which is preliminary data.</text>
</comment>
<gene>
    <name evidence="4" type="ORF">JOF44_001834</name>
</gene>
<feature type="transmembrane region" description="Helical" evidence="2">
    <location>
        <begin position="196"/>
        <end position="222"/>
    </location>
</feature>
<proteinExistence type="predicted"/>
<feature type="compositionally biased region" description="Low complexity" evidence="1">
    <location>
        <begin position="280"/>
        <end position="304"/>
    </location>
</feature>